<dbReference type="AlphaFoldDB" id="A0A1V9FKA4"/>
<accession>A0A1V9FKA4</accession>
<dbReference type="EMBL" id="LWBP01000187">
    <property type="protein sequence ID" value="OQP58813.1"/>
    <property type="molecule type" value="Genomic_DNA"/>
</dbReference>
<evidence type="ECO:0008006" key="4">
    <source>
        <dbReference type="Google" id="ProtNLM"/>
    </source>
</evidence>
<dbReference type="Proteomes" id="UP000192276">
    <property type="component" value="Unassembled WGS sequence"/>
</dbReference>
<dbReference type="OrthoDB" id="679091at2"/>
<evidence type="ECO:0000313" key="2">
    <source>
        <dbReference type="EMBL" id="OQP58813.1"/>
    </source>
</evidence>
<protein>
    <recommendedName>
        <fullName evidence="4">Holin</fullName>
    </recommendedName>
</protein>
<keyword evidence="1" id="KW-1133">Transmembrane helix</keyword>
<keyword evidence="1" id="KW-0472">Membrane</keyword>
<reference evidence="3" key="1">
    <citation type="submission" date="2016-04" db="EMBL/GenBank/DDBJ databases">
        <authorList>
            <person name="Chen L."/>
            <person name="Zhuang W."/>
            <person name="Wang G."/>
        </authorList>
    </citation>
    <scope>NUCLEOTIDE SEQUENCE [LARGE SCALE GENOMIC DNA]</scope>
    <source>
        <strain evidence="3">208</strain>
    </source>
</reference>
<sequence>MNNILNRVQGTTPKFFKILRNIGLTLAAVSAAVFASPVALPTLVTDIAGYLAVAGSVMGAVSQTAVLNEDE</sequence>
<organism evidence="2 3">
    <name type="scientific">Niastella populi</name>
    <dbReference type="NCBI Taxonomy" id="550983"/>
    <lineage>
        <taxon>Bacteria</taxon>
        <taxon>Pseudomonadati</taxon>
        <taxon>Bacteroidota</taxon>
        <taxon>Chitinophagia</taxon>
        <taxon>Chitinophagales</taxon>
        <taxon>Chitinophagaceae</taxon>
        <taxon>Niastella</taxon>
    </lineage>
</organism>
<keyword evidence="1" id="KW-0812">Transmembrane</keyword>
<evidence type="ECO:0000256" key="1">
    <source>
        <dbReference type="SAM" id="Phobius"/>
    </source>
</evidence>
<feature type="transmembrane region" description="Helical" evidence="1">
    <location>
        <begin position="21"/>
        <end position="41"/>
    </location>
</feature>
<comment type="caution">
    <text evidence="2">The sequence shown here is derived from an EMBL/GenBank/DDBJ whole genome shotgun (WGS) entry which is preliminary data.</text>
</comment>
<dbReference type="STRING" id="550983.A4R26_22895"/>
<gene>
    <name evidence="2" type="ORF">A4R26_22895</name>
</gene>
<dbReference type="RefSeq" id="WP_081165305.1">
    <property type="nucleotide sequence ID" value="NZ_LWBP01000187.1"/>
</dbReference>
<keyword evidence="3" id="KW-1185">Reference proteome</keyword>
<proteinExistence type="predicted"/>
<name>A0A1V9FKA4_9BACT</name>
<evidence type="ECO:0000313" key="3">
    <source>
        <dbReference type="Proteomes" id="UP000192276"/>
    </source>
</evidence>